<protein>
    <submittedName>
        <fullName evidence="3">DUF1648 domain-containing protein</fullName>
    </submittedName>
</protein>
<dbReference type="AlphaFoldDB" id="A0AAW9PZF9"/>
<feature type="domain" description="DUF1648" evidence="2">
    <location>
        <begin position="11"/>
        <end position="56"/>
    </location>
</feature>
<feature type="transmembrane region" description="Helical" evidence="1">
    <location>
        <begin position="103"/>
        <end position="124"/>
    </location>
</feature>
<comment type="caution">
    <text evidence="3">The sequence shown here is derived from an EMBL/GenBank/DDBJ whole genome shotgun (WGS) entry which is preliminary data.</text>
</comment>
<organism evidence="3 4">
    <name type="scientific">Tumidithrix elongata BACA0141</name>
    <dbReference type="NCBI Taxonomy" id="2716417"/>
    <lineage>
        <taxon>Bacteria</taxon>
        <taxon>Bacillati</taxon>
        <taxon>Cyanobacteriota</taxon>
        <taxon>Cyanophyceae</taxon>
        <taxon>Pseudanabaenales</taxon>
        <taxon>Pseudanabaenaceae</taxon>
        <taxon>Tumidithrix</taxon>
        <taxon>Tumidithrix elongata</taxon>
    </lineage>
</organism>
<keyword evidence="1" id="KW-1133">Transmembrane helix</keyword>
<evidence type="ECO:0000256" key="1">
    <source>
        <dbReference type="SAM" id="Phobius"/>
    </source>
</evidence>
<reference evidence="3" key="1">
    <citation type="submission" date="2024-01" db="EMBL/GenBank/DDBJ databases">
        <title>Bank of Algae and Cyanobacteria of the Azores (BACA) strain genomes.</title>
        <authorList>
            <person name="Luz R."/>
            <person name="Cordeiro R."/>
            <person name="Fonseca A."/>
            <person name="Goncalves V."/>
        </authorList>
    </citation>
    <scope>NUCLEOTIDE SEQUENCE</scope>
    <source>
        <strain evidence="3">BACA0141</strain>
    </source>
</reference>
<feature type="transmembrane region" description="Helical" evidence="1">
    <location>
        <begin position="136"/>
        <end position="157"/>
    </location>
</feature>
<proteinExistence type="predicted"/>
<dbReference type="InterPro" id="IPR012867">
    <property type="entry name" value="DUF1648"/>
</dbReference>
<keyword evidence="1" id="KW-0812">Transmembrane</keyword>
<keyword evidence="1" id="KW-0472">Membrane</keyword>
<dbReference type="Proteomes" id="UP001333818">
    <property type="component" value="Unassembled WGS sequence"/>
</dbReference>
<dbReference type="RefSeq" id="WP_330486283.1">
    <property type="nucleotide sequence ID" value="NZ_JAZBJZ010000179.1"/>
</dbReference>
<name>A0AAW9PZF9_9CYAN</name>
<dbReference type="EMBL" id="JAZBJZ010000179">
    <property type="protein sequence ID" value="MEE3719847.1"/>
    <property type="molecule type" value="Genomic_DNA"/>
</dbReference>
<sequence length="165" mass="18521">MKFPFYGILALVAFAIAQVIYYFPLLPETVASHFNNAGQANGASPKIAYFGLYFLVVAIVLGISLGIPRLLDRLPISIINLSNKEYWLSEDNRFGSIAYLKQSFGWFGVMTLLLVIVAFQLTFLANLDPAKSFSSFWLFLSLGAYLISVVIWIVALYRRFHKPPA</sequence>
<gene>
    <name evidence="3" type="ORF">V2H45_24200</name>
</gene>
<evidence type="ECO:0000259" key="2">
    <source>
        <dbReference type="Pfam" id="PF07853"/>
    </source>
</evidence>
<evidence type="ECO:0000313" key="3">
    <source>
        <dbReference type="EMBL" id="MEE3719847.1"/>
    </source>
</evidence>
<dbReference type="Pfam" id="PF07853">
    <property type="entry name" value="DUF1648"/>
    <property type="match status" value="1"/>
</dbReference>
<evidence type="ECO:0000313" key="4">
    <source>
        <dbReference type="Proteomes" id="UP001333818"/>
    </source>
</evidence>
<feature type="transmembrane region" description="Helical" evidence="1">
    <location>
        <begin position="7"/>
        <end position="27"/>
    </location>
</feature>
<keyword evidence="4" id="KW-1185">Reference proteome</keyword>
<accession>A0AAW9PZF9</accession>
<feature type="transmembrane region" description="Helical" evidence="1">
    <location>
        <begin position="47"/>
        <end position="67"/>
    </location>
</feature>